<feature type="region of interest" description="Disordered" evidence="7">
    <location>
        <begin position="159"/>
        <end position="181"/>
    </location>
</feature>
<dbReference type="NCBIfam" id="TIGR01568">
    <property type="entry name" value="A_thal_3678"/>
    <property type="match status" value="1"/>
</dbReference>
<dbReference type="GO" id="GO:0045892">
    <property type="term" value="P:negative regulation of DNA-templated transcription"/>
    <property type="evidence" value="ECO:0007669"/>
    <property type="project" value="UniProtKB-UniRule"/>
</dbReference>
<dbReference type="Pfam" id="PF04844">
    <property type="entry name" value="Ovate"/>
    <property type="match status" value="1"/>
</dbReference>
<dbReference type="PANTHER" id="PTHR33057:SF70">
    <property type="entry name" value="TRANSCRIPTION REPRESSOR-RELATED"/>
    <property type="match status" value="1"/>
</dbReference>
<dbReference type="Gramene" id="NC1G0110210.1">
    <property type="protein sequence ID" value="NC1G0110210.1:cds"/>
    <property type="gene ID" value="NC1G0110210"/>
</dbReference>
<evidence type="ECO:0000256" key="2">
    <source>
        <dbReference type="ARBA" id="ARBA00022491"/>
    </source>
</evidence>
<evidence type="ECO:0000256" key="5">
    <source>
        <dbReference type="ARBA" id="ARBA00023242"/>
    </source>
</evidence>
<dbReference type="InterPro" id="IPR038933">
    <property type="entry name" value="Ovate"/>
</dbReference>
<keyword evidence="2 6" id="KW-0678">Repressor</keyword>
<reference evidence="9" key="1">
    <citation type="submission" date="2019-09" db="EMBL/GenBank/DDBJ databases">
        <authorList>
            <person name="Zhang L."/>
        </authorList>
    </citation>
    <scope>NUCLEOTIDE SEQUENCE</scope>
</reference>
<keyword evidence="3 6" id="KW-0805">Transcription regulation</keyword>
<gene>
    <name evidence="9" type="ORF">NYM_LOCUS1482</name>
</gene>
<keyword evidence="5 6" id="KW-0539">Nucleus</keyword>
<dbReference type="GO" id="GO:0005634">
    <property type="term" value="C:nucleus"/>
    <property type="evidence" value="ECO:0007669"/>
    <property type="project" value="UniProtKB-SubCell"/>
</dbReference>
<feature type="region of interest" description="Disordered" evidence="7">
    <location>
        <begin position="18"/>
        <end position="40"/>
    </location>
</feature>
<dbReference type="AlphaFoldDB" id="A0A5K0VA08"/>
<dbReference type="OMA" id="ISPENHY"/>
<feature type="compositionally biased region" description="Low complexity" evidence="7">
    <location>
        <begin position="159"/>
        <end position="168"/>
    </location>
</feature>
<dbReference type="InterPro" id="IPR006458">
    <property type="entry name" value="Ovate_C"/>
</dbReference>
<evidence type="ECO:0000256" key="4">
    <source>
        <dbReference type="ARBA" id="ARBA00023163"/>
    </source>
</evidence>
<keyword evidence="4 6" id="KW-0804">Transcription</keyword>
<feature type="compositionally biased region" description="Low complexity" evidence="7">
    <location>
        <begin position="26"/>
        <end position="38"/>
    </location>
</feature>
<feature type="region of interest" description="Disordered" evidence="7">
    <location>
        <begin position="109"/>
        <end position="143"/>
    </location>
</feature>
<evidence type="ECO:0000256" key="6">
    <source>
        <dbReference type="RuleBase" id="RU367028"/>
    </source>
</evidence>
<evidence type="ECO:0000256" key="7">
    <source>
        <dbReference type="SAM" id="MobiDB-lite"/>
    </source>
</evidence>
<dbReference type="EMBL" id="LR721774">
    <property type="protein sequence ID" value="VVV37741.1"/>
    <property type="molecule type" value="Genomic_DNA"/>
</dbReference>
<feature type="domain" description="OVATE" evidence="8">
    <location>
        <begin position="187"/>
        <end position="246"/>
    </location>
</feature>
<dbReference type="PANTHER" id="PTHR33057">
    <property type="entry name" value="TRANSCRIPTION REPRESSOR OFP7-RELATED"/>
    <property type="match status" value="1"/>
</dbReference>
<evidence type="ECO:0000256" key="1">
    <source>
        <dbReference type="ARBA" id="ARBA00004123"/>
    </source>
</evidence>
<evidence type="ECO:0000313" key="9">
    <source>
        <dbReference type="EMBL" id="VVV37741.1"/>
    </source>
</evidence>
<dbReference type="OrthoDB" id="1928390at2759"/>
<evidence type="ECO:0000256" key="3">
    <source>
        <dbReference type="ARBA" id="ARBA00023015"/>
    </source>
</evidence>
<accession>A0A5K0VA08</accession>
<evidence type="ECO:0000259" key="8">
    <source>
        <dbReference type="PROSITE" id="PS51754"/>
    </source>
</evidence>
<sequence length="249" mass="27603">MLRLRVILERAIGHIREERGRKSESDSPPALSSLLPSPDFRELPEKINRKERELQTELGVSERRGGSVIRFAVLPISSSRRDISHMSTRRNPLRHPAVVSIGCNCRRPRIAGLPVKKPKPKPKPKPPPAAGKKGTSPPSTSSCSWERFFSGDDLSTSTAFSSSKASRSSPERGRGLIPPALGGSVAVVKTSDDPYHDFRNSMVQMIVENEIYSRDDLCELLRCLLSLNSPFHHDAILRAFAEIVDGFFP</sequence>
<protein>
    <recommendedName>
        <fullName evidence="6">Transcription repressor</fullName>
    </recommendedName>
    <alternativeName>
        <fullName evidence="6">Ovate family protein</fullName>
    </alternativeName>
</protein>
<organism evidence="9">
    <name type="scientific">Nymphaea colorata</name>
    <name type="common">pocket water lily</name>
    <dbReference type="NCBI Taxonomy" id="210225"/>
    <lineage>
        <taxon>Eukaryota</taxon>
        <taxon>Viridiplantae</taxon>
        <taxon>Streptophyta</taxon>
        <taxon>Embryophyta</taxon>
        <taxon>Tracheophyta</taxon>
        <taxon>Spermatophyta</taxon>
        <taxon>Magnoliopsida</taxon>
        <taxon>Nymphaeales</taxon>
        <taxon>Nymphaeaceae</taxon>
        <taxon>Nymphaea</taxon>
    </lineage>
</organism>
<dbReference type="PROSITE" id="PS51754">
    <property type="entry name" value="OVATE"/>
    <property type="match status" value="1"/>
</dbReference>
<proteinExistence type="predicted"/>
<comment type="subcellular location">
    <subcellularLocation>
        <location evidence="1 6">Nucleus</location>
    </subcellularLocation>
</comment>
<comment type="function">
    <text evidence="6">Transcriptional repressor that regulates multiple aspects of plant growth and development.</text>
</comment>
<name>A0A5K0VA08_9MAGN</name>